<comment type="subcellular location">
    <subcellularLocation>
        <location evidence="1">Membrane</location>
        <topology evidence="1">Multi-pass membrane protein</topology>
    </subcellularLocation>
</comment>
<feature type="domain" description="Peptidase M50" evidence="7">
    <location>
        <begin position="195"/>
        <end position="268"/>
    </location>
</feature>
<feature type="transmembrane region" description="Helical" evidence="6">
    <location>
        <begin position="182"/>
        <end position="203"/>
    </location>
</feature>
<dbReference type="GO" id="GO:0016020">
    <property type="term" value="C:membrane"/>
    <property type="evidence" value="ECO:0007669"/>
    <property type="project" value="UniProtKB-SubCell"/>
</dbReference>
<feature type="transmembrane region" description="Helical" evidence="6">
    <location>
        <begin position="253"/>
        <end position="272"/>
    </location>
</feature>
<dbReference type="InterPro" id="IPR036249">
    <property type="entry name" value="Thioredoxin-like_sf"/>
</dbReference>
<evidence type="ECO:0000256" key="4">
    <source>
        <dbReference type="ARBA" id="ARBA00022989"/>
    </source>
</evidence>
<dbReference type="GO" id="GO:0006457">
    <property type="term" value="P:protein folding"/>
    <property type="evidence" value="ECO:0007669"/>
    <property type="project" value="TreeGrafter"/>
</dbReference>
<evidence type="ECO:0000259" key="7">
    <source>
        <dbReference type="Pfam" id="PF02163"/>
    </source>
</evidence>
<dbReference type="PANTHER" id="PTHR45809:SF3">
    <property type="entry name" value="VIRAL IAP-ASSOCIATED FACTOR HOMOLOG"/>
    <property type="match status" value="1"/>
</dbReference>
<name>A0A812MVJ1_9DINO</name>
<dbReference type="OrthoDB" id="45518at2759"/>
<dbReference type="GO" id="GO:0005737">
    <property type="term" value="C:cytoplasm"/>
    <property type="evidence" value="ECO:0007669"/>
    <property type="project" value="TreeGrafter"/>
</dbReference>
<dbReference type="GO" id="GO:0006508">
    <property type="term" value="P:proteolysis"/>
    <property type="evidence" value="ECO:0007669"/>
    <property type="project" value="InterPro"/>
</dbReference>
<evidence type="ECO:0000256" key="5">
    <source>
        <dbReference type="ARBA" id="ARBA00023136"/>
    </source>
</evidence>
<feature type="transmembrane region" description="Helical" evidence="6">
    <location>
        <begin position="284"/>
        <end position="308"/>
    </location>
</feature>
<keyword evidence="9" id="KW-1185">Reference proteome</keyword>
<keyword evidence="4 6" id="KW-1133">Transmembrane helix</keyword>
<dbReference type="Gene3D" id="3.40.30.10">
    <property type="entry name" value="Glutaredoxin"/>
    <property type="match status" value="1"/>
</dbReference>
<dbReference type="SUPFAM" id="SSF52833">
    <property type="entry name" value="Thioredoxin-like"/>
    <property type="match status" value="1"/>
</dbReference>
<organism evidence="8 9">
    <name type="scientific">Symbiodinium natans</name>
    <dbReference type="NCBI Taxonomy" id="878477"/>
    <lineage>
        <taxon>Eukaryota</taxon>
        <taxon>Sar</taxon>
        <taxon>Alveolata</taxon>
        <taxon>Dinophyceae</taxon>
        <taxon>Suessiales</taxon>
        <taxon>Symbiodiniaceae</taxon>
        <taxon>Symbiodinium</taxon>
    </lineage>
</organism>
<gene>
    <name evidence="8" type="primary">pdcl3</name>
    <name evidence="8" type="ORF">SNAT2548_LOCUS14668</name>
</gene>
<dbReference type="Proteomes" id="UP000604046">
    <property type="component" value="Unassembled WGS sequence"/>
</dbReference>
<feature type="transmembrane region" description="Helical" evidence="6">
    <location>
        <begin position="158"/>
        <end position="176"/>
    </location>
</feature>
<dbReference type="EMBL" id="CAJNDS010001746">
    <property type="protein sequence ID" value="CAE7276437.1"/>
    <property type="molecule type" value="Genomic_DNA"/>
</dbReference>
<proteinExistence type="inferred from homology"/>
<evidence type="ECO:0000313" key="8">
    <source>
        <dbReference type="EMBL" id="CAE7276437.1"/>
    </source>
</evidence>
<evidence type="ECO:0000313" key="9">
    <source>
        <dbReference type="Proteomes" id="UP000604046"/>
    </source>
</evidence>
<sequence>MAMCPGDTTEWDPLACPLLPRSDFLLILALDTCQDDVQRKFGNLPKELPQRELHQALADGAEAYEPLEFRSFDEIEALKEEAQDDDEELLRKYRKQRLARGSQEEGRSAFLRESDAFSPSCCERCVPCRPANWLTGCPGLQSLQGFSLPCGRVLGIPIRLHVLLPLTVVLAGLGPIVSGHPWLSVALAVLVAGPLLLITVLAHELGHVLAARRCGCPADHILLWPLGGLAFIGGSAGPKAQIFISASGPATHLPMLGVWALLLALLQGHITLSTHGLFIDRDFFNLVCIAMLNTNVAMLLFNLLVPCFPLDCSRILASLLLFWMEPGKAAGVIVICSCIALIVLVGLSIWSYAESSTSSSLNLFLAFWLGIQTWRLHQSRQQGDLASDPLFGAAMAASQASEAQAQAAPSRFRPFEGGAMSLGKATAPTGQVCLGAALALCVAMHVSRAGLRLSEPSAELKEAASARFGELRQLCRAEYIREVTEASAAGQWVLVLLYTESSHACHAMMRPWAEAARRFPAVKFLKGVASEIIPDFPDSLTPTVIMYKDKECAKKVQGLADWGGQNRVCADSVEWVLAELGVVTCPNTCLCSFERFTLGERSSAL</sequence>
<dbReference type="Pfam" id="PF02163">
    <property type="entry name" value="Peptidase_M50"/>
    <property type="match status" value="1"/>
</dbReference>
<comment type="caution">
    <text evidence="8">The sequence shown here is derived from an EMBL/GenBank/DDBJ whole genome shotgun (WGS) entry which is preliminary data.</text>
</comment>
<dbReference type="AlphaFoldDB" id="A0A812MVJ1"/>
<comment type="similarity">
    <text evidence="2">Belongs to the phosducin family.</text>
</comment>
<protein>
    <submittedName>
        <fullName evidence="8">Pdcl3 protein</fullName>
    </submittedName>
</protein>
<evidence type="ECO:0000256" key="3">
    <source>
        <dbReference type="ARBA" id="ARBA00022692"/>
    </source>
</evidence>
<feature type="transmembrane region" description="Helical" evidence="6">
    <location>
        <begin position="329"/>
        <end position="353"/>
    </location>
</feature>
<evidence type="ECO:0000256" key="2">
    <source>
        <dbReference type="ARBA" id="ARBA00009686"/>
    </source>
</evidence>
<feature type="transmembrane region" description="Helical" evidence="6">
    <location>
        <begin position="359"/>
        <end position="376"/>
    </location>
</feature>
<dbReference type="PANTHER" id="PTHR45809">
    <property type="entry name" value="VIRAL IAP-ASSOCIATED FACTOR HOMOLOG"/>
    <property type="match status" value="1"/>
</dbReference>
<keyword evidence="5 6" id="KW-0472">Membrane</keyword>
<dbReference type="InterPro" id="IPR008915">
    <property type="entry name" value="Peptidase_M50"/>
</dbReference>
<evidence type="ECO:0000256" key="1">
    <source>
        <dbReference type="ARBA" id="ARBA00004141"/>
    </source>
</evidence>
<keyword evidence="3 6" id="KW-0812">Transmembrane</keyword>
<accession>A0A812MVJ1</accession>
<dbReference type="InterPro" id="IPR051498">
    <property type="entry name" value="Phosducin-like_chap/apop_reg"/>
</dbReference>
<reference evidence="8" key="1">
    <citation type="submission" date="2021-02" db="EMBL/GenBank/DDBJ databases">
        <authorList>
            <person name="Dougan E. K."/>
            <person name="Rhodes N."/>
            <person name="Thang M."/>
            <person name="Chan C."/>
        </authorList>
    </citation>
    <scope>NUCLEOTIDE SEQUENCE</scope>
</reference>
<evidence type="ECO:0000256" key="6">
    <source>
        <dbReference type="SAM" id="Phobius"/>
    </source>
</evidence>